<keyword evidence="1" id="KW-0808">Transferase</keyword>
<sequence length="33" mass="3787">MMEIFKSDPCKHINREKSVKNTGCLFTTTNICP</sequence>
<dbReference type="GO" id="GO:0008168">
    <property type="term" value="F:methyltransferase activity"/>
    <property type="evidence" value="ECO:0007669"/>
    <property type="project" value="UniProtKB-KW"/>
</dbReference>
<reference evidence="1" key="1">
    <citation type="submission" date="2014-05" db="EMBL/GenBank/DDBJ databases">
        <authorList>
            <person name="Chronopoulou M."/>
        </authorList>
    </citation>
    <scope>NUCLEOTIDE SEQUENCE</scope>
    <source>
        <tissue evidence="1">Whole organism</tissue>
    </source>
</reference>
<name>A0A0K2TT21_LEPSM</name>
<accession>A0A0K2TT21</accession>
<keyword evidence="1" id="KW-0489">Methyltransferase</keyword>
<dbReference type="EMBL" id="HACA01011833">
    <property type="protein sequence ID" value="CDW29194.1"/>
    <property type="molecule type" value="Transcribed_RNA"/>
</dbReference>
<dbReference type="AlphaFoldDB" id="A0A0K2TT21"/>
<evidence type="ECO:0000313" key="1">
    <source>
        <dbReference type="EMBL" id="CDW29194.1"/>
    </source>
</evidence>
<dbReference type="GO" id="GO:0032259">
    <property type="term" value="P:methylation"/>
    <property type="evidence" value="ECO:0007669"/>
    <property type="project" value="UniProtKB-KW"/>
</dbReference>
<protein>
    <submittedName>
        <fullName evidence="1">Histonelysine Nmethyltransferase SETMARlike [Ceratitis capitata]</fullName>
    </submittedName>
</protein>
<organism evidence="1">
    <name type="scientific">Lepeophtheirus salmonis</name>
    <name type="common">Salmon louse</name>
    <name type="synonym">Caligus salmonis</name>
    <dbReference type="NCBI Taxonomy" id="72036"/>
    <lineage>
        <taxon>Eukaryota</taxon>
        <taxon>Metazoa</taxon>
        <taxon>Ecdysozoa</taxon>
        <taxon>Arthropoda</taxon>
        <taxon>Crustacea</taxon>
        <taxon>Multicrustacea</taxon>
        <taxon>Hexanauplia</taxon>
        <taxon>Copepoda</taxon>
        <taxon>Siphonostomatoida</taxon>
        <taxon>Caligidae</taxon>
        <taxon>Lepeophtheirus</taxon>
    </lineage>
</organism>
<proteinExistence type="predicted"/>